<feature type="domain" description="NADP-dependent oxidoreductase" evidence="4">
    <location>
        <begin position="25"/>
        <end position="105"/>
    </location>
</feature>
<dbReference type="InterPro" id="IPR023210">
    <property type="entry name" value="NADP_OxRdtase_dom"/>
</dbReference>
<keyword evidence="1" id="KW-0521">NADP</keyword>
<dbReference type="Gene3D" id="3.20.20.100">
    <property type="entry name" value="NADP-dependent oxidoreductase domain"/>
    <property type="match status" value="1"/>
</dbReference>
<dbReference type="InterPro" id="IPR050523">
    <property type="entry name" value="AKR_Detox_Biosynth"/>
</dbReference>
<dbReference type="AlphaFoldDB" id="A0AAI9TT42"/>
<sequence length="153" mass="16635">MRAWLFTRGVCVGSGYFRSPDAAPKEGGRQTPHVKTGREEQVSAALDAVAKRHQVPITSVALAYALQKAPYIFPMVGGNKVSHLQANVEALSLELTPEDVAEVDKGYDFDLGFPHNFLNLAGFMPQGPQHVSFLAGLGHFDYVEATAAIRPRK</sequence>
<comment type="caution">
    <text evidence="5">The sequence shown here is derived from an EMBL/GenBank/DDBJ whole genome shotgun (WGS) entry which is preliminary data.</text>
</comment>
<proteinExistence type="inferred from homology"/>
<dbReference type="EMBL" id="LACB01000010">
    <property type="protein sequence ID" value="KAJ9492545.1"/>
    <property type="molecule type" value="Genomic_DNA"/>
</dbReference>
<dbReference type="GO" id="GO:0016491">
    <property type="term" value="F:oxidoreductase activity"/>
    <property type="evidence" value="ECO:0007669"/>
    <property type="project" value="UniProtKB-KW"/>
</dbReference>
<dbReference type="SUPFAM" id="SSF51430">
    <property type="entry name" value="NAD(P)-linked oxidoreductase"/>
    <property type="match status" value="1"/>
</dbReference>
<dbReference type="Pfam" id="PF00248">
    <property type="entry name" value="Aldo_ket_red"/>
    <property type="match status" value="1"/>
</dbReference>
<reference evidence="5" key="1">
    <citation type="submission" date="2015-06" db="EMBL/GenBank/DDBJ databases">
        <authorList>
            <person name="Nguyen H."/>
        </authorList>
    </citation>
    <scope>NUCLEOTIDE SEQUENCE</scope>
    <source>
        <strain evidence="5">DAOM 180753</strain>
    </source>
</reference>
<evidence type="ECO:0000259" key="4">
    <source>
        <dbReference type="Pfam" id="PF00248"/>
    </source>
</evidence>
<dbReference type="PANTHER" id="PTHR43364">
    <property type="entry name" value="NADH-SPECIFIC METHYLGLYOXAL REDUCTASE-RELATED"/>
    <property type="match status" value="1"/>
</dbReference>
<organism evidence="5 6">
    <name type="scientific">Penicillium thymicola</name>
    <dbReference type="NCBI Taxonomy" id="293382"/>
    <lineage>
        <taxon>Eukaryota</taxon>
        <taxon>Fungi</taxon>
        <taxon>Dikarya</taxon>
        <taxon>Ascomycota</taxon>
        <taxon>Pezizomycotina</taxon>
        <taxon>Eurotiomycetes</taxon>
        <taxon>Eurotiomycetidae</taxon>
        <taxon>Eurotiales</taxon>
        <taxon>Aspergillaceae</taxon>
        <taxon>Penicillium</taxon>
    </lineage>
</organism>
<gene>
    <name evidence="5" type="ORF">VN97_g720</name>
</gene>
<evidence type="ECO:0000313" key="6">
    <source>
        <dbReference type="Proteomes" id="UP001227192"/>
    </source>
</evidence>
<dbReference type="InterPro" id="IPR036812">
    <property type="entry name" value="NAD(P)_OxRdtase_dom_sf"/>
</dbReference>
<evidence type="ECO:0000256" key="2">
    <source>
        <dbReference type="ARBA" id="ARBA00023002"/>
    </source>
</evidence>
<keyword evidence="2" id="KW-0560">Oxidoreductase</keyword>
<accession>A0AAI9TT42</accession>
<evidence type="ECO:0000313" key="5">
    <source>
        <dbReference type="EMBL" id="KAJ9492545.1"/>
    </source>
</evidence>
<evidence type="ECO:0000256" key="3">
    <source>
        <dbReference type="ARBA" id="ARBA00038157"/>
    </source>
</evidence>
<reference evidence="5" key="2">
    <citation type="journal article" date="2016" name="Fungal Biol.">
        <title>Ochratoxin A production by Penicillium thymicola.</title>
        <authorList>
            <person name="Nguyen H.D.T."/>
            <person name="McMullin D.R."/>
            <person name="Ponomareva E."/>
            <person name="Riley R."/>
            <person name="Pomraning K.R."/>
            <person name="Baker S.E."/>
            <person name="Seifert K.A."/>
        </authorList>
    </citation>
    <scope>NUCLEOTIDE SEQUENCE</scope>
    <source>
        <strain evidence="5">DAOM 180753</strain>
    </source>
</reference>
<name>A0AAI9TT42_PENTH</name>
<protein>
    <recommendedName>
        <fullName evidence="4">NADP-dependent oxidoreductase domain-containing protein</fullName>
    </recommendedName>
</protein>
<comment type="similarity">
    <text evidence="3">Belongs to the aldo/keto reductase family. Aldo/keto reductase 2 subfamily.</text>
</comment>
<evidence type="ECO:0000256" key="1">
    <source>
        <dbReference type="ARBA" id="ARBA00022857"/>
    </source>
</evidence>
<dbReference type="Proteomes" id="UP001227192">
    <property type="component" value="Unassembled WGS sequence"/>
</dbReference>
<keyword evidence="6" id="KW-1185">Reference proteome</keyword>
<dbReference type="PANTHER" id="PTHR43364:SF7">
    <property type="entry name" value="NADP-DEPENDENT OXIDOREDUCTASE DOMAIN-CONTAINING PROTEIN-RELATED"/>
    <property type="match status" value="1"/>
</dbReference>